<dbReference type="InterPro" id="IPR018020">
    <property type="entry name" value="OHCU_decarboxylase"/>
</dbReference>
<comment type="catalytic activity">
    <reaction evidence="1">
        <text>5-hydroxy-2-oxo-4-ureido-2,5-dihydro-1H-imidazole-5-carboxylate + H(+) = (S)-allantoin + CO2</text>
        <dbReference type="Rhea" id="RHEA:26301"/>
        <dbReference type="ChEBI" id="CHEBI:15378"/>
        <dbReference type="ChEBI" id="CHEBI:15678"/>
        <dbReference type="ChEBI" id="CHEBI:16526"/>
        <dbReference type="ChEBI" id="CHEBI:58639"/>
        <dbReference type="EC" id="4.1.1.97"/>
    </reaction>
</comment>
<accession>S6AXG8</accession>
<dbReference type="KEGG" id="pre:PCA10_36190"/>
<dbReference type="PATRIC" id="fig|1245471.3.peg.3654"/>
<dbReference type="Proteomes" id="UP000015503">
    <property type="component" value="Chromosome"/>
</dbReference>
<dbReference type="PANTHER" id="PTHR43466:SF1">
    <property type="entry name" value="2-OXO-4-HYDROXY-4-CARBOXY-5-UREIDOIMIDAZOLINE DECARBOXYLASE-RELATED"/>
    <property type="match status" value="1"/>
</dbReference>
<evidence type="ECO:0000256" key="6">
    <source>
        <dbReference type="ARBA" id="ARBA00023239"/>
    </source>
</evidence>
<dbReference type="AlphaFoldDB" id="S6AXG8"/>
<gene>
    <name evidence="8" type="ORF">PCA10_36190</name>
</gene>
<keyword evidence="6" id="KW-0456">Lyase</keyword>
<dbReference type="eggNOG" id="COG3195">
    <property type="taxonomic scope" value="Bacteria"/>
</dbReference>
<name>S6AXG8_METRE</name>
<dbReference type="InterPro" id="IPR017580">
    <property type="entry name" value="OHCU_decarboxylase-1"/>
</dbReference>
<reference evidence="8 9" key="1">
    <citation type="journal article" date="2013" name="Genome Announc.">
        <title>Complete Genome Sequence of the Carbazole Degrader Pseudomonas resinovorans Strain CA10 (NBRC 106553).</title>
        <authorList>
            <person name="Shintani M."/>
            <person name="Hosoyama A."/>
            <person name="Ohji S."/>
            <person name="Tsuchikane K."/>
            <person name="Takarada H."/>
            <person name="Yamazoe A."/>
            <person name="Fujita N."/>
            <person name="Nojiri H."/>
        </authorList>
    </citation>
    <scope>NUCLEOTIDE SEQUENCE [LARGE SCALE GENOMIC DNA]</scope>
    <source>
        <strain evidence="8 9">NBRC 106553</strain>
    </source>
</reference>
<evidence type="ECO:0000256" key="1">
    <source>
        <dbReference type="ARBA" id="ARBA00001163"/>
    </source>
</evidence>
<dbReference type="STRING" id="1245471.PCA10_36190"/>
<dbReference type="Pfam" id="PF09349">
    <property type="entry name" value="OHCU_decarbox"/>
    <property type="match status" value="1"/>
</dbReference>
<dbReference type="EC" id="4.1.1.97" evidence="3"/>
<dbReference type="PANTHER" id="PTHR43466">
    <property type="entry name" value="2-OXO-4-HYDROXY-4-CARBOXY-5-UREIDOIMIDAZOLINE DECARBOXYLASE-RELATED"/>
    <property type="match status" value="1"/>
</dbReference>
<dbReference type="GO" id="GO:0000255">
    <property type="term" value="P:allantoin metabolic process"/>
    <property type="evidence" value="ECO:0007669"/>
    <property type="project" value="InterPro"/>
</dbReference>
<dbReference type="OrthoDB" id="9800909at2"/>
<protein>
    <recommendedName>
        <fullName evidence="3">2-oxo-4-hydroxy-4-carboxy-5-ureidoimidazoline decarboxylase</fullName>
        <ecNumber evidence="3">4.1.1.97</ecNumber>
    </recommendedName>
</protein>
<dbReference type="GO" id="GO:0019628">
    <property type="term" value="P:urate catabolic process"/>
    <property type="evidence" value="ECO:0007669"/>
    <property type="project" value="UniProtKB-UniPathway"/>
</dbReference>
<keyword evidence="4" id="KW-0659">Purine metabolism</keyword>
<dbReference type="InterPro" id="IPR036778">
    <property type="entry name" value="OHCU_decarboxylase_sf"/>
</dbReference>
<comment type="pathway">
    <text evidence="2">Purine metabolism; urate degradation; (S)-allantoin from urate: step 3/3.</text>
</comment>
<dbReference type="GO" id="GO:0006144">
    <property type="term" value="P:purine nucleobase metabolic process"/>
    <property type="evidence" value="ECO:0007669"/>
    <property type="project" value="UniProtKB-KW"/>
</dbReference>
<keyword evidence="9" id="KW-1185">Reference proteome</keyword>
<organism evidence="8 9">
    <name type="scientific">Metapseudomonas resinovorans NBRC 106553</name>
    <dbReference type="NCBI Taxonomy" id="1245471"/>
    <lineage>
        <taxon>Bacteria</taxon>
        <taxon>Pseudomonadati</taxon>
        <taxon>Pseudomonadota</taxon>
        <taxon>Gammaproteobacteria</taxon>
        <taxon>Pseudomonadales</taxon>
        <taxon>Pseudomonadaceae</taxon>
        <taxon>Metapseudomonas</taxon>
    </lineage>
</organism>
<evidence type="ECO:0000259" key="7">
    <source>
        <dbReference type="Pfam" id="PF09349"/>
    </source>
</evidence>
<dbReference type="EMBL" id="AP013068">
    <property type="protein sequence ID" value="BAN49351.1"/>
    <property type="molecule type" value="Genomic_DNA"/>
</dbReference>
<dbReference type="NCBIfam" id="TIGR03164">
    <property type="entry name" value="UHCUDC"/>
    <property type="match status" value="1"/>
</dbReference>
<dbReference type="GO" id="GO:0051997">
    <property type="term" value="F:2-oxo-4-hydroxy-4-carboxy-5-ureidoimidazoline decarboxylase activity"/>
    <property type="evidence" value="ECO:0007669"/>
    <property type="project" value="UniProtKB-EC"/>
</dbReference>
<dbReference type="Gene3D" id="1.10.3330.10">
    <property type="entry name" value="Oxo-4-hydroxy-4-carboxy-5-ureidoimidazoline decarboxylase"/>
    <property type="match status" value="1"/>
</dbReference>
<keyword evidence="5" id="KW-0210">Decarboxylase</keyword>
<evidence type="ECO:0000256" key="5">
    <source>
        <dbReference type="ARBA" id="ARBA00022793"/>
    </source>
</evidence>
<dbReference type="UniPathway" id="UPA00394">
    <property type="reaction ID" value="UER00652"/>
</dbReference>
<proteinExistence type="predicted"/>
<evidence type="ECO:0000256" key="2">
    <source>
        <dbReference type="ARBA" id="ARBA00004754"/>
    </source>
</evidence>
<dbReference type="HOGENOM" id="CLU_092522_1_1_6"/>
<dbReference type="SUPFAM" id="SSF158694">
    <property type="entry name" value="UraD-Like"/>
    <property type="match status" value="1"/>
</dbReference>
<sequence length="176" mass="20057">MTQPNTPAHRLDALNALEKADFVKLLGDIFEHSPEVAEIAWCARPFQSIEHLHETMMVSIRSRNVEARKTFLGRHPELSAAALRGGALTPASADEQASAGLHDLTPEDERQLEQLNRQYRARHGFPFIICVRHYTRAGLFFELRNRLGRDTATELDCALDQVHAITRNRLRQRLCH</sequence>
<evidence type="ECO:0000256" key="3">
    <source>
        <dbReference type="ARBA" id="ARBA00012257"/>
    </source>
</evidence>
<evidence type="ECO:0000313" key="9">
    <source>
        <dbReference type="Proteomes" id="UP000015503"/>
    </source>
</evidence>
<feature type="domain" description="Oxo-4-hydroxy-4-carboxy-5-ureidoimidazoline decarboxylase" evidence="7">
    <location>
        <begin position="15"/>
        <end position="171"/>
    </location>
</feature>
<dbReference type="RefSeq" id="WP_016493493.1">
    <property type="nucleotide sequence ID" value="NC_021499.1"/>
</dbReference>
<evidence type="ECO:0000313" key="8">
    <source>
        <dbReference type="EMBL" id="BAN49351.1"/>
    </source>
</evidence>
<evidence type="ECO:0000256" key="4">
    <source>
        <dbReference type="ARBA" id="ARBA00022631"/>
    </source>
</evidence>